<dbReference type="AlphaFoldDB" id="A0A834A2A9"/>
<name>A0A834A2A9_9CHIR</name>
<organism evidence="1 2">
    <name type="scientific">Phyllostomus discolor</name>
    <name type="common">pale spear-nosed bat</name>
    <dbReference type="NCBI Taxonomy" id="89673"/>
    <lineage>
        <taxon>Eukaryota</taxon>
        <taxon>Metazoa</taxon>
        <taxon>Chordata</taxon>
        <taxon>Craniata</taxon>
        <taxon>Vertebrata</taxon>
        <taxon>Euteleostomi</taxon>
        <taxon>Mammalia</taxon>
        <taxon>Eutheria</taxon>
        <taxon>Laurasiatheria</taxon>
        <taxon>Chiroptera</taxon>
        <taxon>Yangochiroptera</taxon>
        <taxon>Phyllostomidae</taxon>
        <taxon>Phyllostominae</taxon>
        <taxon>Phyllostomus</taxon>
    </lineage>
</organism>
<dbReference type="EMBL" id="JABVXQ010000006">
    <property type="protein sequence ID" value="KAF6104310.1"/>
    <property type="molecule type" value="Genomic_DNA"/>
</dbReference>
<evidence type="ECO:0000313" key="2">
    <source>
        <dbReference type="Proteomes" id="UP000664940"/>
    </source>
</evidence>
<gene>
    <name evidence="1" type="ORF">HJG60_011285</name>
</gene>
<reference evidence="1 2" key="1">
    <citation type="journal article" date="2020" name="Nature">
        <title>Six reference-quality genomes reveal evolution of bat adaptations.</title>
        <authorList>
            <person name="Jebb D."/>
            <person name="Huang Z."/>
            <person name="Pippel M."/>
            <person name="Hughes G.M."/>
            <person name="Lavrichenko K."/>
            <person name="Devanna P."/>
            <person name="Winkler S."/>
            <person name="Jermiin L.S."/>
            <person name="Skirmuntt E.C."/>
            <person name="Katzourakis A."/>
            <person name="Burkitt-Gray L."/>
            <person name="Ray D.A."/>
            <person name="Sullivan K.A.M."/>
            <person name="Roscito J.G."/>
            <person name="Kirilenko B.M."/>
            <person name="Davalos L.M."/>
            <person name="Corthals A.P."/>
            <person name="Power M.L."/>
            <person name="Jones G."/>
            <person name="Ransome R.D."/>
            <person name="Dechmann D.K.N."/>
            <person name="Locatelli A.G."/>
            <person name="Puechmaille S.J."/>
            <person name="Fedrigo O."/>
            <person name="Jarvis E.D."/>
            <person name="Hiller M."/>
            <person name="Vernes S.C."/>
            <person name="Myers E.W."/>
            <person name="Teeling E.C."/>
        </authorList>
    </citation>
    <scope>NUCLEOTIDE SEQUENCE [LARGE SCALE GENOMIC DNA]</scope>
    <source>
        <strain evidence="1">Bat1K_MPI-CBG_1</strain>
    </source>
</reference>
<evidence type="ECO:0000313" key="1">
    <source>
        <dbReference type="EMBL" id="KAF6104310.1"/>
    </source>
</evidence>
<protein>
    <submittedName>
        <fullName evidence="1">Uncharacterized protein</fullName>
    </submittedName>
</protein>
<accession>A0A834A2A9</accession>
<comment type="caution">
    <text evidence="1">The sequence shown here is derived from an EMBL/GenBank/DDBJ whole genome shotgun (WGS) entry which is preliminary data.</text>
</comment>
<sequence>MTSKYRSSAPTELLTHFLIRPLDISMAMSNKRPHTWIGVNRALTLFLGPPPSTLHLLRQHHHPLVAQALNLRATVHLWFPPFPSHTMSVSQEVLSVAPLNITCLHSLLHQHLLSPSEPPPPCLAFSKSLPFPSLCLTLH</sequence>
<proteinExistence type="predicted"/>
<dbReference type="Proteomes" id="UP000664940">
    <property type="component" value="Unassembled WGS sequence"/>
</dbReference>